<protein>
    <submittedName>
        <fullName evidence="1">Uncharacterized protein</fullName>
    </submittedName>
</protein>
<evidence type="ECO:0000313" key="2">
    <source>
        <dbReference type="Proteomes" id="UP000481033"/>
    </source>
</evidence>
<accession>A0A6M0RWM9</accession>
<comment type="caution">
    <text evidence="1">The sequence shown here is derived from an EMBL/GenBank/DDBJ whole genome shotgun (WGS) entry which is preliminary data.</text>
</comment>
<proteinExistence type="predicted"/>
<dbReference type="EMBL" id="QXHD01000004">
    <property type="protein sequence ID" value="NEZ60658.1"/>
    <property type="molecule type" value="Genomic_DNA"/>
</dbReference>
<dbReference type="AlphaFoldDB" id="A0A6M0RWM9"/>
<dbReference type="Proteomes" id="UP000481033">
    <property type="component" value="Unassembled WGS sequence"/>
</dbReference>
<name>A0A6M0RWM9_9CYAN</name>
<gene>
    <name evidence="1" type="ORF">DXZ20_34470</name>
</gene>
<organism evidence="1 2">
    <name type="scientific">Adonisia turfae CCMR0081</name>
    <dbReference type="NCBI Taxonomy" id="2292702"/>
    <lineage>
        <taxon>Bacteria</taxon>
        <taxon>Bacillati</taxon>
        <taxon>Cyanobacteriota</taxon>
        <taxon>Adonisia</taxon>
        <taxon>Adonisia turfae</taxon>
    </lineage>
</organism>
<reference evidence="1 2" key="1">
    <citation type="journal article" date="2020" name="Microb. Ecol.">
        <title>Ecogenomics of the Marine Benthic Filamentous Cyanobacterium Adonisia.</title>
        <authorList>
            <person name="Walter J.M."/>
            <person name="Coutinho F.H."/>
            <person name="Leomil L."/>
            <person name="Hargreaves P.I."/>
            <person name="Campeao M.E."/>
            <person name="Vieira V.V."/>
            <person name="Silva B.S."/>
            <person name="Fistarol G.O."/>
            <person name="Salomon P.S."/>
            <person name="Sawabe T."/>
            <person name="Mino S."/>
            <person name="Hosokawa M."/>
            <person name="Miyashita H."/>
            <person name="Maruyama F."/>
            <person name="van Verk M.C."/>
            <person name="Dutilh B.E."/>
            <person name="Thompson C.C."/>
            <person name="Thompson F.L."/>
        </authorList>
    </citation>
    <scope>NUCLEOTIDE SEQUENCE [LARGE SCALE GENOMIC DNA]</scope>
    <source>
        <strain evidence="1 2">CCMR0081</strain>
    </source>
</reference>
<sequence length="177" mass="19603">MKPYNLACPIIQVNNPVLNQLQLEKIQLRSIEMIGALTLTAAQAIAEIALDKFVEGGSGELGKNLTTALTQKVMQLGTVVWNKIHGIRPAVAALEGATQDKPEEAQKLKKYLFKLWEDDQSEFAQAVKKLADELHFELTQIEDNSSMTQINRENARGWQIKVTGGTDTQIGEIHNHG</sequence>
<evidence type="ECO:0000313" key="1">
    <source>
        <dbReference type="EMBL" id="NEZ60658.1"/>
    </source>
</evidence>
<keyword evidence="2" id="KW-1185">Reference proteome</keyword>